<protein>
    <submittedName>
        <fullName evidence="1">Uncharacterized protein</fullName>
    </submittedName>
</protein>
<comment type="caution">
    <text evidence="1">The sequence shown here is derived from an EMBL/GenBank/DDBJ whole genome shotgun (WGS) entry which is preliminary data.</text>
</comment>
<proteinExistence type="predicted"/>
<sequence length="71" mass="8407">MDKLYIIISRIPYEGSHLLQICDTLDSVKKYLHQIVDDCNWYRDKLFVIDANSSINKKLEDMDLQAIDKFL</sequence>
<accession>A0A101HGM4</accession>
<evidence type="ECO:0000313" key="2">
    <source>
        <dbReference type="Proteomes" id="UP000053904"/>
    </source>
</evidence>
<name>A0A101HGM4_9BACT</name>
<dbReference type="Proteomes" id="UP000053904">
    <property type="component" value="Unassembled WGS sequence"/>
</dbReference>
<dbReference type="AlphaFoldDB" id="A0A101HGM4"/>
<evidence type="ECO:0000313" key="1">
    <source>
        <dbReference type="EMBL" id="KUK76523.1"/>
    </source>
</evidence>
<gene>
    <name evidence="1" type="ORF">XD93_0862</name>
</gene>
<dbReference type="EMBL" id="LGGO01000139">
    <property type="protein sequence ID" value="KUK76523.1"/>
    <property type="molecule type" value="Genomic_DNA"/>
</dbReference>
<reference evidence="2" key="1">
    <citation type="journal article" date="2015" name="MBio">
        <title>Genome-Resolved Metagenomic Analysis Reveals Roles for Candidate Phyla and Other Microbial Community Members in Biogeochemical Transformations in Oil Reservoirs.</title>
        <authorList>
            <person name="Hu P."/>
            <person name="Tom L."/>
            <person name="Singh A."/>
            <person name="Thomas B.C."/>
            <person name="Baker B.J."/>
            <person name="Piceno Y.M."/>
            <person name="Andersen G.L."/>
            <person name="Banfield J.F."/>
        </authorList>
    </citation>
    <scope>NUCLEOTIDE SEQUENCE [LARGE SCALE GENOMIC DNA]</scope>
</reference>
<organism evidence="1 2">
    <name type="scientific">candidate division WS6 bacterium 34_10</name>
    <dbReference type="NCBI Taxonomy" id="1641389"/>
    <lineage>
        <taxon>Bacteria</taxon>
        <taxon>Candidatus Dojkabacteria</taxon>
    </lineage>
</organism>